<keyword evidence="6" id="KW-0378">Hydrolase</keyword>
<dbReference type="GO" id="GO:0005783">
    <property type="term" value="C:endoplasmic reticulum"/>
    <property type="evidence" value="ECO:0007669"/>
    <property type="project" value="UniProtKB-SubCell"/>
</dbReference>
<keyword evidence="11" id="KW-0687">Ribonucleoprotein</keyword>
<dbReference type="GO" id="GO:0005829">
    <property type="term" value="C:cytosol"/>
    <property type="evidence" value="ECO:0007669"/>
    <property type="project" value="TreeGrafter"/>
</dbReference>
<dbReference type="SMART" id="SM00963">
    <property type="entry name" value="SRP54_N"/>
    <property type="match status" value="1"/>
</dbReference>
<name>A0AAV2YSI0_9STRA</name>
<evidence type="ECO:0000256" key="2">
    <source>
        <dbReference type="ARBA" id="ARBA00004496"/>
    </source>
</evidence>
<feature type="transmembrane region" description="Helical" evidence="14">
    <location>
        <begin position="751"/>
        <end position="774"/>
    </location>
</feature>
<dbReference type="Gene3D" id="3.40.50.300">
    <property type="entry name" value="P-loop containing nucleotide triphosphate hydrolases"/>
    <property type="match status" value="1"/>
</dbReference>
<evidence type="ECO:0000256" key="7">
    <source>
        <dbReference type="ARBA" id="ARBA00022824"/>
    </source>
</evidence>
<dbReference type="InterPro" id="IPR036891">
    <property type="entry name" value="Signal_recog_part_SRP54_M_sf"/>
</dbReference>
<evidence type="ECO:0000256" key="6">
    <source>
        <dbReference type="ARBA" id="ARBA00022801"/>
    </source>
</evidence>
<evidence type="ECO:0000256" key="3">
    <source>
        <dbReference type="ARBA" id="ARBA00005450"/>
    </source>
</evidence>
<proteinExistence type="inferred from homology"/>
<dbReference type="GO" id="GO:0008312">
    <property type="term" value="F:7S RNA binding"/>
    <property type="evidence" value="ECO:0007669"/>
    <property type="project" value="InterPro"/>
</dbReference>
<dbReference type="GO" id="GO:0051751">
    <property type="term" value="F:alpha-1,4-mannosyltransferase activity"/>
    <property type="evidence" value="ECO:0007669"/>
    <property type="project" value="InterPro"/>
</dbReference>
<dbReference type="Pfam" id="PF05007">
    <property type="entry name" value="Mannosyl_trans"/>
    <property type="match status" value="1"/>
</dbReference>
<feature type="transmembrane region" description="Helical" evidence="14">
    <location>
        <begin position="855"/>
        <end position="874"/>
    </location>
</feature>
<evidence type="ECO:0000259" key="15">
    <source>
        <dbReference type="SMART" id="SM00382"/>
    </source>
</evidence>
<reference evidence="18" key="2">
    <citation type="journal article" date="2023" name="Microbiol Resour">
        <title>Decontamination and Annotation of the Draft Genome Sequence of the Oomycete Lagenidium giganteum ARSEF 373.</title>
        <authorList>
            <person name="Morgan W.R."/>
            <person name="Tartar A."/>
        </authorList>
    </citation>
    <scope>NUCLEOTIDE SEQUENCE</scope>
    <source>
        <strain evidence="18">ARSEF 373</strain>
    </source>
</reference>
<dbReference type="SUPFAM" id="SSF52540">
    <property type="entry name" value="P-loop containing nucleoside triphosphate hydrolases"/>
    <property type="match status" value="1"/>
</dbReference>
<dbReference type="Gene3D" id="1.10.260.30">
    <property type="entry name" value="Signal recognition particle, SRP54 subunit, M-domain"/>
    <property type="match status" value="1"/>
</dbReference>
<feature type="domain" description="Signal recognition particle SRP54 helical bundle" evidence="17">
    <location>
        <begin position="1"/>
        <end position="82"/>
    </location>
</feature>
<dbReference type="SUPFAM" id="SSF47446">
    <property type="entry name" value="Signal peptide-binding domain"/>
    <property type="match status" value="1"/>
</dbReference>
<comment type="caution">
    <text evidence="18">The sequence shown here is derived from an EMBL/GenBank/DDBJ whole genome shotgun (WGS) entry which is preliminary data.</text>
</comment>
<dbReference type="GO" id="GO:0016020">
    <property type="term" value="C:membrane"/>
    <property type="evidence" value="ECO:0007669"/>
    <property type="project" value="InterPro"/>
</dbReference>
<evidence type="ECO:0000259" key="17">
    <source>
        <dbReference type="SMART" id="SM00963"/>
    </source>
</evidence>
<dbReference type="SMART" id="SM00962">
    <property type="entry name" value="SRP54"/>
    <property type="match status" value="1"/>
</dbReference>
<dbReference type="GO" id="GO:0004376">
    <property type="term" value="F:GPI mannosyltransferase activity"/>
    <property type="evidence" value="ECO:0007669"/>
    <property type="project" value="InterPro"/>
</dbReference>
<dbReference type="Pfam" id="PF02881">
    <property type="entry name" value="SRP54_N"/>
    <property type="match status" value="1"/>
</dbReference>
<dbReference type="GO" id="GO:0030942">
    <property type="term" value="F:endoplasmic reticulum signal peptide binding"/>
    <property type="evidence" value="ECO:0007669"/>
    <property type="project" value="TreeGrafter"/>
</dbReference>
<comment type="catalytic activity">
    <reaction evidence="13">
        <text>GTP + H2O = GDP + phosphate + H(+)</text>
        <dbReference type="Rhea" id="RHEA:19669"/>
        <dbReference type="ChEBI" id="CHEBI:15377"/>
        <dbReference type="ChEBI" id="CHEBI:15378"/>
        <dbReference type="ChEBI" id="CHEBI:37565"/>
        <dbReference type="ChEBI" id="CHEBI:43474"/>
        <dbReference type="ChEBI" id="CHEBI:58189"/>
        <dbReference type="EC" id="3.6.5.4"/>
    </reaction>
    <physiologicalReaction direction="left-to-right" evidence="13">
        <dbReference type="Rhea" id="RHEA:19670"/>
    </physiologicalReaction>
</comment>
<dbReference type="InterPro" id="IPR022941">
    <property type="entry name" value="SRP54"/>
</dbReference>
<keyword evidence="10" id="KW-0733">Signal recognition particle</keyword>
<evidence type="ECO:0000313" key="19">
    <source>
        <dbReference type="Proteomes" id="UP001146120"/>
    </source>
</evidence>
<dbReference type="Pfam" id="PF00448">
    <property type="entry name" value="SRP54"/>
    <property type="match status" value="1"/>
</dbReference>
<evidence type="ECO:0000256" key="5">
    <source>
        <dbReference type="ARBA" id="ARBA00022741"/>
    </source>
</evidence>
<evidence type="ECO:0000256" key="1">
    <source>
        <dbReference type="ARBA" id="ARBA00004240"/>
    </source>
</evidence>
<feature type="transmembrane region" description="Helical" evidence="14">
    <location>
        <begin position="824"/>
        <end position="843"/>
    </location>
</feature>
<evidence type="ECO:0000256" key="14">
    <source>
        <dbReference type="SAM" id="Phobius"/>
    </source>
</evidence>
<dbReference type="HAMAP" id="MF_00306">
    <property type="entry name" value="SRP54"/>
    <property type="match status" value="1"/>
</dbReference>
<keyword evidence="14" id="KW-1133">Transmembrane helix</keyword>
<protein>
    <recommendedName>
        <fullName evidence="12">signal-recognition-particle GTPase</fullName>
        <ecNumber evidence="12">3.6.5.4</ecNumber>
    </recommendedName>
</protein>
<dbReference type="InterPro" id="IPR036225">
    <property type="entry name" value="SRP/SRP_N"/>
</dbReference>
<keyword evidence="14" id="KW-0472">Membrane</keyword>
<dbReference type="InterPro" id="IPR007704">
    <property type="entry name" value="PIG-M"/>
</dbReference>
<dbReference type="NCBIfam" id="TIGR01425">
    <property type="entry name" value="SRP54_euk"/>
    <property type="match status" value="1"/>
</dbReference>
<evidence type="ECO:0000256" key="4">
    <source>
        <dbReference type="ARBA" id="ARBA00022490"/>
    </source>
</evidence>
<dbReference type="InterPro" id="IPR042101">
    <property type="entry name" value="SRP54_N_sf"/>
</dbReference>
<dbReference type="GO" id="GO:0005786">
    <property type="term" value="C:signal recognition particle, endoplasmic reticulum targeting"/>
    <property type="evidence" value="ECO:0007669"/>
    <property type="project" value="UniProtKB-KW"/>
</dbReference>
<dbReference type="InterPro" id="IPR027417">
    <property type="entry name" value="P-loop_NTPase"/>
</dbReference>
<reference evidence="18" key="1">
    <citation type="submission" date="2022-11" db="EMBL/GenBank/DDBJ databases">
        <authorList>
            <person name="Morgan W.R."/>
            <person name="Tartar A."/>
        </authorList>
    </citation>
    <scope>NUCLEOTIDE SEQUENCE</scope>
    <source>
        <strain evidence="18">ARSEF 373</strain>
    </source>
</reference>
<dbReference type="GO" id="GO:0006616">
    <property type="term" value="P:SRP-dependent cotranslational protein targeting to membrane, translocation"/>
    <property type="evidence" value="ECO:0007669"/>
    <property type="project" value="TreeGrafter"/>
</dbReference>
<dbReference type="FunFam" id="3.40.50.300:FF:000022">
    <property type="entry name" value="Signal recognition particle 54 kDa subunit"/>
    <property type="match status" value="1"/>
</dbReference>
<dbReference type="SUPFAM" id="SSF47364">
    <property type="entry name" value="Domain of the SRP/SRP receptor G-proteins"/>
    <property type="match status" value="1"/>
</dbReference>
<dbReference type="Proteomes" id="UP001146120">
    <property type="component" value="Unassembled WGS sequence"/>
</dbReference>
<dbReference type="InterPro" id="IPR006325">
    <property type="entry name" value="SRP54_euk"/>
</dbReference>
<keyword evidence="19" id="KW-1185">Reference proteome</keyword>
<dbReference type="Gene3D" id="1.20.120.140">
    <property type="entry name" value="Signal recognition particle SRP54, nucleotide-binding domain"/>
    <property type="match status" value="1"/>
</dbReference>
<evidence type="ECO:0000256" key="10">
    <source>
        <dbReference type="ARBA" id="ARBA00023135"/>
    </source>
</evidence>
<dbReference type="SMART" id="SM00382">
    <property type="entry name" value="AAA"/>
    <property type="match status" value="1"/>
</dbReference>
<feature type="domain" description="AAA+ ATPase" evidence="15">
    <location>
        <begin position="95"/>
        <end position="272"/>
    </location>
</feature>
<dbReference type="Pfam" id="PF02978">
    <property type="entry name" value="SRP_SPB"/>
    <property type="match status" value="1"/>
</dbReference>
<dbReference type="AlphaFoldDB" id="A0AAV2YSI0"/>
<dbReference type="EC" id="3.6.5.4" evidence="12"/>
<dbReference type="PANTHER" id="PTHR11564">
    <property type="entry name" value="SIGNAL RECOGNITION PARTICLE 54K PROTEIN SRP54"/>
    <property type="match status" value="1"/>
</dbReference>
<evidence type="ECO:0000256" key="9">
    <source>
        <dbReference type="ARBA" id="ARBA00023134"/>
    </source>
</evidence>
<feature type="domain" description="SRP54-type proteins GTP-binding" evidence="16">
    <location>
        <begin position="96"/>
        <end position="291"/>
    </location>
</feature>
<keyword evidence="7" id="KW-0256">Endoplasmic reticulum</keyword>
<feature type="transmembrane region" description="Helical" evidence="14">
    <location>
        <begin position="780"/>
        <end position="803"/>
    </location>
</feature>
<dbReference type="InterPro" id="IPR003593">
    <property type="entry name" value="AAA+_ATPase"/>
</dbReference>
<keyword evidence="9" id="KW-0342">GTP-binding</keyword>
<organism evidence="18 19">
    <name type="scientific">Lagenidium giganteum</name>
    <dbReference type="NCBI Taxonomy" id="4803"/>
    <lineage>
        <taxon>Eukaryota</taxon>
        <taxon>Sar</taxon>
        <taxon>Stramenopiles</taxon>
        <taxon>Oomycota</taxon>
        <taxon>Peronosporomycetes</taxon>
        <taxon>Pythiales</taxon>
        <taxon>Pythiaceae</taxon>
    </lineage>
</organism>
<dbReference type="EMBL" id="DAKRPA010000157">
    <property type="protein sequence ID" value="DAZ96753.1"/>
    <property type="molecule type" value="Genomic_DNA"/>
</dbReference>
<gene>
    <name evidence="18" type="ORF">N0F65_012330</name>
</gene>
<keyword evidence="5" id="KW-0547">Nucleotide-binding</keyword>
<evidence type="ECO:0000259" key="16">
    <source>
        <dbReference type="SMART" id="SM00962"/>
    </source>
</evidence>
<feature type="transmembrane region" description="Helical" evidence="14">
    <location>
        <begin position="693"/>
        <end position="714"/>
    </location>
</feature>
<dbReference type="InterPro" id="IPR004125">
    <property type="entry name" value="Signal_recog_particle_SRP54_M"/>
</dbReference>
<keyword evidence="14" id="KW-0812">Transmembrane</keyword>
<accession>A0AAV2YSI0</accession>
<dbReference type="PANTHER" id="PTHR11564:SF5">
    <property type="entry name" value="SIGNAL RECOGNITION PARTICLE SUBUNIT SRP54"/>
    <property type="match status" value="1"/>
</dbReference>
<sequence>MGSKLQNALGKLNRITVVDDEVLNTILKEICGALLESDVQVKLVRQLRDNVKLAVNLEDSSAGTNRRRLIQKTVVDQLIQMLEPEAKPYKMKKGQSNVVMFVGLQGSGKTTSIAKYAHYYQRKGWKTCMVCADTFRAGAFDQLKQNATKLRIPFYGSYTEADPVRIAEEGVAQFRAEHYELILVDTSGRHKQEADLFAEMREVAAAVKPDDVVFVMDSSIGQAVYDQASAFRQTVDVGSVIITKLDGHAKGGGALSAVAATGSPIIFYGTGEHFADFEDFNAQSFVSRLMGMGDIRGLMEEVKHSGMLENQEEMVQKFQKGVFTLRDMYKQFESVMKMGPLSKVMQMIPGLPQGMSQMLNMGGGEEENTKRLRRFLYMMDSMTDAELDGATQINASRQMRIARGSGCQVYEVEFLLKCHKQFSQVVSRMGKSGLMKAGDAALGKQMARNPNAVMQQLSKAMDPKMMAQMGGAQNMMRMVKQMQNMDPGQLSEIAALVIRIALILYGEVQDKYLHVKYTDVDYDVYTDAAREVLAGNSPFDRTTYRYTPVLAYMMIPNVVMFEAFGKLLFVACDLLVGYELYTVLALRGLSSSHALYYTSVCLFHPFSINISTRGNADSIVVLLVVVSLRLLMRKQLVLAAIVYSAAVHFKIYPIVYALAILVLLDGDYRPANILPATGSSIQKAVAWVNRDRVLFGLISGSVFLASVGFFYYLYGFHFLYEAYLYHFTRTDNRHNFSVYFYDLYLRYNTRAGFSVGLLAFLPQLASLVTISIAYGKDLPFALFALTMVFVIFNKVCTAQYFLWYTGFLPLILPTTSLSFRWKGLLLVLGWLGCELHWLFWAYHLEMQGHNTFFQIWVAGLLFFLVNIVVLATLMRHHASFPLFHRGSVARLMENKTKVA</sequence>
<feature type="transmembrane region" description="Helical" evidence="14">
    <location>
        <begin position="638"/>
        <end position="664"/>
    </location>
</feature>
<dbReference type="GO" id="GO:0005525">
    <property type="term" value="F:GTP binding"/>
    <property type="evidence" value="ECO:0007669"/>
    <property type="project" value="UniProtKB-KW"/>
</dbReference>
<dbReference type="InterPro" id="IPR000897">
    <property type="entry name" value="SRP54_GTPase_dom"/>
</dbReference>
<comment type="similarity">
    <text evidence="3">Belongs to the GTP-binding SRP family. SRP54 subfamily.</text>
</comment>
<dbReference type="GO" id="GO:0006506">
    <property type="term" value="P:GPI anchor biosynthetic process"/>
    <property type="evidence" value="ECO:0007669"/>
    <property type="project" value="InterPro"/>
</dbReference>
<dbReference type="InterPro" id="IPR013822">
    <property type="entry name" value="Signal_recog_particl_SRP54_hlx"/>
</dbReference>
<keyword evidence="8" id="KW-0694">RNA-binding</keyword>
<evidence type="ECO:0000256" key="11">
    <source>
        <dbReference type="ARBA" id="ARBA00023274"/>
    </source>
</evidence>
<keyword evidence="4" id="KW-0963">Cytoplasm</keyword>
<evidence type="ECO:0000256" key="12">
    <source>
        <dbReference type="ARBA" id="ARBA00035672"/>
    </source>
</evidence>
<dbReference type="CDD" id="cd17875">
    <property type="entry name" value="SRP54_G"/>
    <property type="match status" value="1"/>
</dbReference>
<evidence type="ECO:0000313" key="18">
    <source>
        <dbReference type="EMBL" id="DAZ96753.1"/>
    </source>
</evidence>
<dbReference type="GO" id="GO:0003924">
    <property type="term" value="F:GTPase activity"/>
    <property type="evidence" value="ECO:0007669"/>
    <property type="project" value="InterPro"/>
</dbReference>
<evidence type="ECO:0000256" key="13">
    <source>
        <dbReference type="ARBA" id="ARBA00048157"/>
    </source>
</evidence>
<comment type="subcellular location">
    <subcellularLocation>
        <location evidence="2">Cytoplasm</location>
    </subcellularLocation>
    <subcellularLocation>
        <location evidence="1">Endoplasmic reticulum</location>
    </subcellularLocation>
</comment>
<evidence type="ECO:0000256" key="8">
    <source>
        <dbReference type="ARBA" id="ARBA00022884"/>
    </source>
</evidence>